<feature type="domain" description="Endonuclease/exonuclease/phosphatase" evidence="1">
    <location>
        <begin position="17"/>
        <end position="236"/>
    </location>
</feature>
<proteinExistence type="predicted"/>
<protein>
    <submittedName>
        <fullName evidence="2">Endonuclease/exonuclease/phosphatase family protein</fullName>
    </submittedName>
</protein>
<keyword evidence="2" id="KW-0540">Nuclease</keyword>
<dbReference type="EMBL" id="JAZHFV010000011">
    <property type="protein sequence ID" value="MEX4010256.1"/>
    <property type="molecule type" value="Genomic_DNA"/>
</dbReference>
<organism evidence="2 3">
    <name type="scientific">Neoaquamicrobium sediminum</name>
    <dbReference type="NCBI Taxonomy" id="1849104"/>
    <lineage>
        <taxon>Bacteria</taxon>
        <taxon>Pseudomonadati</taxon>
        <taxon>Pseudomonadota</taxon>
        <taxon>Alphaproteobacteria</taxon>
        <taxon>Hyphomicrobiales</taxon>
        <taxon>Phyllobacteriaceae</taxon>
        <taxon>Neoaquamicrobium</taxon>
    </lineage>
</organism>
<keyword evidence="2" id="KW-0255">Endonuclease</keyword>
<gene>
    <name evidence="2" type="ORF">V1479_23320</name>
</gene>
<name>A0ABV3X161_9HYPH</name>
<dbReference type="PANTHER" id="PTHR14859:SF15">
    <property type="entry name" value="ENDONUCLEASE_EXONUCLEASE_PHOSPHATASE DOMAIN-CONTAINING PROTEIN"/>
    <property type="match status" value="1"/>
</dbReference>
<dbReference type="GO" id="GO:0004519">
    <property type="term" value="F:endonuclease activity"/>
    <property type="evidence" value="ECO:0007669"/>
    <property type="project" value="UniProtKB-KW"/>
</dbReference>
<reference evidence="2 3" key="1">
    <citation type="submission" date="2024-01" db="EMBL/GenBank/DDBJ databases">
        <title>New evidence supports the origin of RcGTA from prophage.</title>
        <authorList>
            <person name="Xu Y."/>
            <person name="Liu B."/>
            <person name="Chen F."/>
        </authorList>
    </citation>
    <scope>NUCLEOTIDE SEQUENCE [LARGE SCALE GENOMIC DNA]</scope>
    <source>
        <strain evidence="2 3">CBW1107-2</strain>
    </source>
</reference>
<evidence type="ECO:0000259" key="1">
    <source>
        <dbReference type="Pfam" id="PF03372"/>
    </source>
</evidence>
<accession>A0ABV3X161</accession>
<dbReference type="InterPro" id="IPR051916">
    <property type="entry name" value="GPI-anchor_lipid_remodeler"/>
</dbReference>
<dbReference type="Proteomes" id="UP001559025">
    <property type="component" value="Unassembled WGS sequence"/>
</dbReference>
<comment type="caution">
    <text evidence="2">The sequence shown here is derived from an EMBL/GenBank/DDBJ whole genome shotgun (WGS) entry which is preliminary data.</text>
</comment>
<sequence length="248" mass="27452">MVPSERRERSHGRIRVATYNVHGCRGTDGRVDPSRIAEVLTALRVDVAALQELDSGRSRSGGLDQARAIASHMRMDFHFHAVHQIQGGEYGNAILSAWPLRRVQAAPLPSLGEPRGALWASVALPGTNVEIITTHLGLRRRERAMQVSALLGPQWLNSPDLRKKPTILLGDFNAVPWSMAYRTLARHFHSALSKGAPTFPSQFALLKLDHVMTRNGPRIVSQEVPQRPPFRTASDHLPLLAHVDVDAY</sequence>
<dbReference type="SUPFAM" id="SSF56219">
    <property type="entry name" value="DNase I-like"/>
    <property type="match status" value="1"/>
</dbReference>
<keyword evidence="3" id="KW-1185">Reference proteome</keyword>
<dbReference type="PANTHER" id="PTHR14859">
    <property type="entry name" value="CALCOFLUOR WHITE HYPERSENSITIVE PROTEIN PRECURSOR"/>
    <property type="match status" value="1"/>
</dbReference>
<keyword evidence="2" id="KW-0378">Hydrolase</keyword>
<dbReference type="InterPro" id="IPR036691">
    <property type="entry name" value="Endo/exonu/phosph_ase_sf"/>
</dbReference>
<evidence type="ECO:0000313" key="3">
    <source>
        <dbReference type="Proteomes" id="UP001559025"/>
    </source>
</evidence>
<dbReference type="RefSeq" id="WP_368804971.1">
    <property type="nucleotide sequence ID" value="NZ_JAZHFV010000011.1"/>
</dbReference>
<dbReference type="Gene3D" id="3.60.10.10">
    <property type="entry name" value="Endonuclease/exonuclease/phosphatase"/>
    <property type="match status" value="1"/>
</dbReference>
<evidence type="ECO:0000313" key="2">
    <source>
        <dbReference type="EMBL" id="MEX4010256.1"/>
    </source>
</evidence>
<dbReference type="Pfam" id="PF03372">
    <property type="entry name" value="Exo_endo_phos"/>
    <property type="match status" value="1"/>
</dbReference>
<dbReference type="InterPro" id="IPR005135">
    <property type="entry name" value="Endo/exonuclease/phosphatase"/>
</dbReference>